<keyword evidence="1" id="KW-0812">Transmembrane</keyword>
<dbReference type="PROSITE" id="PS51257">
    <property type="entry name" value="PROKAR_LIPOPROTEIN"/>
    <property type="match status" value="1"/>
</dbReference>
<protein>
    <submittedName>
        <fullName evidence="2">DUF6198 family protein</fullName>
    </submittedName>
</protein>
<organism evidence="2 3">
    <name type="scientific">Vitreoscilla massiliensis</name>
    <dbReference type="NCBI Taxonomy" id="1689272"/>
    <lineage>
        <taxon>Bacteria</taxon>
        <taxon>Pseudomonadati</taxon>
        <taxon>Pseudomonadota</taxon>
        <taxon>Betaproteobacteria</taxon>
        <taxon>Neisseriales</taxon>
        <taxon>Neisseriaceae</taxon>
        <taxon>Vitreoscilla</taxon>
    </lineage>
</organism>
<feature type="transmembrane region" description="Helical" evidence="1">
    <location>
        <begin position="107"/>
        <end position="129"/>
    </location>
</feature>
<sequence>MKTIYKRLTLYVSGLFILALGCSFSIMAHLGVSPVSSLAYSIHLITPLSVGTASVCVYMVFIAIQMILNRCVDLREACLQMMLSVIFGFFMDATLWLLAFLPAANTWWLQAAYLIISLWVISCGLIGYFTAKLPLLPYDALSFAIKNRFEVTFSRAKISGDVINVLVSASLCWIFLQQWGAIGIGTAVAAISIGKIMGFLNPKIQPALLAWVHAHTHHQNAH</sequence>
<feature type="transmembrane region" description="Helical" evidence="1">
    <location>
        <begin position="80"/>
        <end position="101"/>
    </location>
</feature>
<dbReference type="EMBL" id="CP091511">
    <property type="protein sequence ID" value="UOO90916.1"/>
    <property type="molecule type" value="Genomic_DNA"/>
</dbReference>
<feature type="transmembrane region" description="Helical" evidence="1">
    <location>
        <begin position="182"/>
        <end position="200"/>
    </location>
</feature>
<keyword evidence="1" id="KW-0472">Membrane</keyword>
<evidence type="ECO:0000313" key="3">
    <source>
        <dbReference type="Proteomes" id="UP000832011"/>
    </source>
</evidence>
<feature type="transmembrane region" description="Helical" evidence="1">
    <location>
        <begin position="12"/>
        <end position="32"/>
    </location>
</feature>
<accession>A0ABY4E576</accession>
<feature type="transmembrane region" description="Helical" evidence="1">
    <location>
        <begin position="44"/>
        <end position="68"/>
    </location>
</feature>
<dbReference type="Pfam" id="PF19700">
    <property type="entry name" value="DUF6198"/>
    <property type="match status" value="1"/>
</dbReference>
<evidence type="ECO:0000256" key="1">
    <source>
        <dbReference type="SAM" id="Phobius"/>
    </source>
</evidence>
<dbReference type="PANTHER" id="PTHR40078">
    <property type="entry name" value="INTEGRAL MEMBRANE PROTEIN-RELATED"/>
    <property type="match status" value="1"/>
</dbReference>
<name>A0ABY4E576_9NEIS</name>
<gene>
    <name evidence="2" type="ORF">LVJ82_08120</name>
</gene>
<proteinExistence type="predicted"/>
<dbReference type="PANTHER" id="PTHR40078:SF1">
    <property type="entry name" value="INTEGRAL MEMBRANE PROTEIN"/>
    <property type="match status" value="1"/>
</dbReference>
<reference evidence="2 3" key="1">
    <citation type="journal article" date="2022" name="Res Sq">
        <title>Evolution of multicellular longitudinally dividing oral cavity symbionts (Neisseriaceae).</title>
        <authorList>
            <person name="Nyongesa S."/>
            <person name="Weber P."/>
            <person name="Bernet E."/>
            <person name="Pullido F."/>
            <person name="Nieckarz M."/>
            <person name="Delaby M."/>
            <person name="Nieves C."/>
            <person name="Viehboeck T."/>
            <person name="Krause N."/>
            <person name="Rivera-Millot A."/>
            <person name="Nakamura A."/>
            <person name="Vischer N."/>
            <person name="VanNieuwenhze M."/>
            <person name="Brun Y."/>
            <person name="Cava F."/>
            <person name="Bulgheresi S."/>
            <person name="Veyrier F."/>
        </authorList>
    </citation>
    <scope>NUCLEOTIDE SEQUENCE [LARGE SCALE GENOMIC DNA]</scope>
    <source>
        <strain evidence="2 3">SN4</strain>
    </source>
</reference>
<keyword evidence="3" id="KW-1185">Reference proteome</keyword>
<keyword evidence="1" id="KW-1133">Transmembrane helix</keyword>
<dbReference type="InterPro" id="IPR038750">
    <property type="entry name" value="YczE/YyaS-like"/>
</dbReference>
<evidence type="ECO:0000313" key="2">
    <source>
        <dbReference type="EMBL" id="UOO90916.1"/>
    </source>
</evidence>
<dbReference type="RefSeq" id="WP_058305305.1">
    <property type="nucleotide sequence ID" value="NZ_CABKVG010000006.1"/>
</dbReference>
<dbReference type="Proteomes" id="UP000832011">
    <property type="component" value="Chromosome"/>
</dbReference>